<organism evidence="1 2">
    <name type="scientific">Leptospira stimsonii</name>
    <dbReference type="NCBI Taxonomy" id="2202203"/>
    <lineage>
        <taxon>Bacteria</taxon>
        <taxon>Pseudomonadati</taxon>
        <taxon>Spirochaetota</taxon>
        <taxon>Spirochaetia</taxon>
        <taxon>Leptospirales</taxon>
        <taxon>Leptospiraceae</taxon>
        <taxon>Leptospira</taxon>
    </lineage>
</organism>
<keyword evidence="2" id="KW-1185">Reference proteome</keyword>
<name>A0ABY2MV19_9LEPT</name>
<dbReference type="Proteomes" id="UP000297422">
    <property type="component" value="Unassembled WGS sequence"/>
</dbReference>
<accession>A0ABY2MV19</accession>
<dbReference type="RefSeq" id="WP_135686631.1">
    <property type="nucleotide sequence ID" value="NZ_RQEQ01000008.1"/>
</dbReference>
<dbReference type="EMBL" id="RQGT01000134">
    <property type="protein sequence ID" value="TGM08810.1"/>
    <property type="molecule type" value="Genomic_DNA"/>
</dbReference>
<reference evidence="2" key="1">
    <citation type="journal article" date="2019" name="PLoS Negl. Trop. Dis.">
        <title>Revisiting the worldwide diversity of Leptospira species in the environment.</title>
        <authorList>
            <person name="Vincent A.T."/>
            <person name="Schiettekatte O."/>
            <person name="Bourhy P."/>
            <person name="Veyrier F.J."/>
            <person name="Picardeau M."/>
        </authorList>
    </citation>
    <scope>NUCLEOTIDE SEQUENCE [LARGE SCALE GENOMIC DNA]</scope>
    <source>
        <strain evidence="2">201702407</strain>
    </source>
</reference>
<evidence type="ECO:0000313" key="2">
    <source>
        <dbReference type="Proteomes" id="UP000297422"/>
    </source>
</evidence>
<proteinExistence type="predicted"/>
<comment type="caution">
    <text evidence="1">The sequence shown here is derived from an EMBL/GenBank/DDBJ whole genome shotgun (WGS) entry which is preliminary data.</text>
</comment>
<sequence length="64" mass="6859">MNEIVAINLICKDGSMIVLKTEGMTIIDKKIIAGIQKDAVQGDAGKQIQQQLASTLGKNQSEES</sequence>
<gene>
    <name evidence="1" type="ORF">EHQ90_22235</name>
</gene>
<evidence type="ECO:0000313" key="1">
    <source>
        <dbReference type="EMBL" id="TGM08810.1"/>
    </source>
</evidence>
<protein>
    <submittedName>
        <fullName evidence="1">Uncharacterized protein</fullName>
    </submittedName>
</protein>